<dbReference type="PANTHER" id="PTHR19848">
    <property type="entry name" value="WD40 REPEAT PROTEIN"/>
    <property type="match status" value="1"/>
</dbReference>
<dbReference type="eggNOG" id="COG2319">
    <property type="taxonomic scope" value="Bacteria"/>
</dbReference>
<feature type="repeat" description="WD" evidence="4">
    <location>
        <begin position="1013"/>
        <end position="1047"/>
    </location>
</feature>
<dbReference type="OrthoDB" id="434800at2"/>
<feature type="repeat" description="WD" evidence="4">
    <location>
        <begin position="717"/>
        <end position="751"/>
    </location>
</feature>
<dbReference type="Proteomes" id="UP000010472">
    <property type="component" value="Chromosome"/>
</dbReference>
<feature type="repeat" description="WD" evidence="4">
    <location>
        <begin position="676"/>
        <end position="710"/>
    </location>
</feature>
<sequence length="1168" mass="128823">MSASNYYKVGGSLNHNHHTYVTREADIKLLELLKSGEYCFILNSRQMGKSSLRVRTGKILRSSGFKCAFIDLTMIGSHVSSDNWYKGISYQLLDSLELDLELNFNQWWQQHDYLTEPQRLYYLIKSVVLEQISKNIIIFLDEIDSLIEIEFKDDFFALIRACYNQRAENADFNRLTFCLLGVASPADLIQDSKRTPFNIGRSIKLTGFTFAEAKDALIPGLQACLNYPEEVLQQILSWTGGQPFLTQKVCNIIVQYAEANITDIQPIIEKYLIENWESQDEPEHLRTIRDRILADETQAIRILGLYQQILNQSVVFNTDTLKGAAIQTKPAYAGLVESSDDEEIQLRLSGLIVRKNHFLQVYNPIYAQVFNHHWINQQLYNLRPYSDSINKWLKTQRGTASLLQGQSLTDALSWAGNKRLSDEDYQFLAASQAEQDRQKNQILTQANQQAKQIIRKGIIILSFTSLIAVILPLIASIYAQKQIKTAQETTILEKSGVKALQEFESQQIEGLILAIKAGQDLKELSNNQRDVANYPTNSPVSALVNILNNISEENQLKGHKNAVRVVDFSPDNQIIASGSDDGTIKIWQRNGVFIKTLNQGGKVYGVSFSPDGKIIAAGSDNGTIKIWTLEGKSLKIFKDNTIYTLSFSPDGKIIATAGRDGKVKLWNVNGSLIKTLTGHQGSVYTVNFSPNGKIIASGSNDGTIKLWKLDGSLIKTLTGHQGSVYTVNFSPNGKIIASGSKDNTVNLWQLDGKLITTLTGHQNEVNSVAFSPNGKMIASGSADTTIKLWEVNGKLIKTLKGHSDSIWNVRFSPDGKTIASASLDRSVRLWKLQLPPNQIQAHQKLVPSVNISSDGKIATASFDQTIKIWKPDGTLIKTIPLIEALATNLSFSPDSKNVVAVINDSLIKVFKEDGTSRNLAQSNSDINSLSISPNGIIAGGGSNNIIKLWHYDGTLIRTINLDTVANNPSLQQRRDNTTITSISFSPDGKIIVSGNSDGVINLGTQNGTLIKTLTPNNGAITQISFSPDGNKFAVSDVGGQVNVWQIDGRLIASLTGHKSRVTSVSFSADSKVLASSGSDGTVNLWKCDTPTESLRDRNCTLMFSIDYGSELTSIKFSPTKQTLVAGSSNGSVMIWNLDIDSLLAQGCTWLEDYLLSHPQAARNLSACH</sequence>
<dbReference type="PRINTS" id="PR00600">
    <property type="entry name" value="PP2APR55"/>
</dbReference>
<dbReference type="InterPro" id="IPR036322">
    <property type="entry name" value="WD40_repeat_dom_sf"/>
</dbReference>
<feature type="repeat" description="WD" evidence="4">
    <location>
        <begin position="758"/>
        <end position="792"/>
    </location>
</feature>
<evidence type="ECO:0000256" key="1">
    <source>
        <dbReference type="ARBA" id="ARBA00008259"/>
    </source>
</evidence>
<dbReference type="Pfam" id="PF14516">
    <property type="entry name" value="AAA_35"/>
    <property type="match status" value="1"/>
</dbReference>
<evidence type="ECO:0000313" key="6">
    <source>
        <dbReference type="EMBL" id="AFZ14813.1"/>
    </source>
</evidence>
<evidence type="ECO:0000256" key="4">
    <source>
        <dbReference type="PROSITE-ProRule" id="PRU00221"/>
    </source>
</evidence>
<dbReference type="GO" id="GO:0000159">
    <property type="term" value="C:protein phosphatase type 2A complex"/>
    <property type="evidence" value="ECO:0007669"/>
    <property type="project" value="InterPro"/>
</dbReference>
<proteinExistence type="inferred from homology"/>
<feature type="repeat" description="WD" evidence="4">
    <location>
        <begin position="972"/>
        <end position="1002"/>
    </location>
</feature>
<keyword evidence="3" id="KW-0677">Repeat</keyword>
<dbReference type="eggNOG" id="COG1672">
    <property type="taxonomic scope" value="Bacteria"/>
</dbReference>
<reference evidence="6 7" key="1">
    <citation type="submission" date="2012-06" db="EMBL/GenBank/DDBJ databases">
        <title>Finished chromosome of genome of Crinalium epipsammum PCC 9333.</title>
        <authorList>
            <consortium name="US DOE Joint Genome Institute"/>
            <person name="Gugger M."/>
            <person name="Coursin T."/>
            <person name="Rippka R."/>
            <person name="Tandeau De Marsac N."/>
            <person name="Huntemann M."/>
            <person name="Wei C.-L."/>
            <person name="Han J."/>
            <person name="Detter J.C."/>
            <person name="Han C."/>
            <person name="Tapia R."/>
            <person name="Davenport K."/>
            <person name="Daligault H."/>
            <person name="Erkkila T."/>
            <person name="Gu W."/>
            <person name="Munk A.C.C."/>
            <person name="Teshima H."/>
            <person name="Xu Y."/>
            <person name="Chain P."/>
            <person name="Chen A."/>
            <person name="Krypides N."/>
            <person name="Mavromatis K."/>
            <person name="Markowitz V."/>
            <person name="Szeto E."/>
            <person name="Ivanova N."/>
            <person name="Mikhailova N."/>
            <person name="Ovchinnikova G."/>
            <person name="Pagani I."/>
            <person name="Pati A."/>
            <person name="Goodwin L."/>
            <person name="Peters L."/>
            <person name="Pitluck S."/>
            <person name="Woyke T."/>
            <person name="Kerfeld C."/>
        </authorList>
    </citation>
    <scope>NUCLEOTIDE SEQUENCE [LARGE SCALE GENOMIC DNA]</scope>
    <source>
        <strain evidence="6 7">PCC 9333</strain>
    </source>
</reference>
<dbReference type="RefSeq" id="WP_015204913.1">
    <property type="nucleotide sequence ID" value="NC_019753.1"/>
</dbReference>
<dbReference type="InterPro" id="IPR019775">
    <property type="entry name" value="WD40_repeat_CS"/>
</dbReference>
<feature type="repeat" description="WD" evidence="4">
    <location>
        <begin position="799"/>
        <end position="833"/>
    </location>
</feature>
<dbReference type="HOGENOM" id="CLU_003454_0_0_3"/>
<dbReference type="SMART" id="SM00320">
    <property type="entry name" value="WD40"/>
    <property type="match status" value="14"/>
</dbReference>
<keyword evidence="2 4" id="KW-0853">WD repeat</keyword>
<dbReference type="PRINTS" id="PR00320">
    <property type="entry name" value="GPROTEINBRPT"/>
</dbReference>
<dbReference type="InterPro" id="IPR001680">
    <property type="entry name" value="WD40_rpt"/>
</dbReference>
<dbReference type="STRING" id="1173022.Cri9333_4006"/>
<dbReference type="Gene3D" id="3.40.50.300">
    <property type="entry name" value="P-loop containing nucleotide triphosphate hydrolases"/>
    <property type="match status" value="1"/>
</dbReference>
<evidence type="ECO:0000256" key="5">
    <source>
        <dbReference type="SAM" id="Phobius"/>
    </source>
</evidence>
<evidence type="ECO:0000256" key="2">
    <source>
        <dbReference type="ARBA" id="ARBA00022574"/>
    </source>
</evidence>
<evidence type="ECO:0000256" key="3">
    <source>
        <dbReference type="ARBA" id="ARBA00022737"/>
    </source>
</evidence>
<name>K9W375_9CYAN</name>
<organism evidence="6 7">
    <name type="scientific">Crinalium epipsammum PCC 9333</name>
    <dbReference type="NCBI Taxonomy" id="1173022"/>
    <lineage>
        <taxon>Bacteria</taxon>
        <taxon>Bacillati</taxon>
        <taxon>Cyanobacteriota</taxon>
        <taxon>Cyanophyceae</taxon>
        <taxon>Gomontiellales</taxon>
        <taxon>Gomontiellaceae</taxon>
        <taxon>Crinalium</taxon>
    </lineage>
</organism>
<gene>
    <name evidence="6" type="ORF">Cri9333_4006</name>
</gene>
<dbReference type="Pfam" id="PF00400">
    <property type="entry name" value="WD40"/>
    <property type="match status" value="12"/>
</dbReference>
<dbReference type="SUPFAM" id="SSF50978">
    <property type="entry name" value="WD40 repeat-like"/>
    <property type="match status" value="2"/>
</dbReference>
<keyword evidence="5" id="KW-1133">Transmembrane helix</keyword>
<dbReference type="Gene3D" id="2.130.10.10">
    <property type="entry name" value="YVTN repeat-like/Quinoprotein amine dehydrogenase"/>
    <property type="match status" value="5"/>
</dbReference>
<feature type="repeat" description="WD" evidence="4">
    <location>
        <begin position="556"/>
        <end position="588"/>
    </location>
</feature>
<dbReference type="PANTHER" id="PTHR19848:SF8">
    <property type="entry name" value="F-BOX AND WD REPEAT DOMAIN CONTAINING 7"/>
    <property type="match status" value="1"/>
</dbReference>
<dbReference type="KEGG" id="cep:Cri9333_4006"/>
<feature type="transmembrane region" description="Helical" evidence="5">
    <location>
        <begin position="458"/>
        <end position="479"/>
    </location>
</feature>
<dbReference type="AlphaFoldDB" id="K9W375"/>
<dbReference type="CDD" id="cd00200">
    <property type="entry name" value="WD40"/>
    <property type="match status" value="2"/>
</dbReference>
<evidence type="ECO:0000313" key="7">
    <source>
        <dbReference type="Proteomes" id="UP000010472"/>
    </source>
</evidence>
<protein>
    <submittedName>
        <fullName evidence="6">WD40 repeat-containing protein</fullName>
    </submittedName>
</protein>
<dbReference type="SUPFAM" id="SSF52540">
    <property type="entry name" value="P-loop containing nucleoside triphosphate hydrolases"/>
    <property type="match status" value="1"/>
</dbReference>
<dbReference type="InterPro" id="IPR000009">
    <property type="entry name" value="PP2A_PR55"/>
</dbReference>
<dbReference type="InterPro" id="IPR015943">
    <property type="entry name" value="WD40/YVTN_repeat-like_dom_sf"/>
</dbReference>
<dbReference type="PROSITE" id="PS50082">
    <property type="entry name" value="WD_REPEATS_2"/>
    <property type="match status" value="12"/>
</dbReference>
<feature type="repeat" description="WD" evidence="4">
    <location>
        <begin position="640"/>
        <end position="669"/>
    </location>
</feature>
<comment type="similarity">
    <text evidence="1">Belongs to the phosphatase 2A regulatory subunit B family.</text>
</comment>
<feature type="repeat" description="WD" evidence="4">
    <location>
        <begin position="839"/>
        <end position="870"/>
    </location>
</feature>
<dbReference type="PATRIC" id="fig|1173022.3.peg.4325"/>
<dbReference type="EMBL" id="CP003620">
    <property type="protein sequence ID" value="AFZ14813.1"/>
    <property type="molecule type" value="Genomic_DNA"/>
</dbReference>
<feature type="repeat" description="WD" evidence="4">
    <location>
        <begin position="1054"/>
        <end position="1086"/>
    </location>
</feature>
<dbReference type="GO" id="GO:0019888">
    <property type="term" value="F:protein phosphatase regulator activity"/>
    <property type="evidence" value="ECO:0007669"/>
    <property type="project" value="InterPro"/>
</dbReference>
<accession>K9W375</accession>
<keyword evidence="5" id="KW-0812">Transmembrane</keyword>
<dbReference type="PROSITE" id="PS00678">
    <property type="entry name" value="WD_REPEATS_1"/>
    <property type="match status" value="3"/>
</dbReference>
<feature type="repeat" description="WD" evidence="4">
    <location>
        <begin position="596"/>
        <end position="630"/>
    </location>
</feature>
<dbReference type="InterPro" id="IPR020472">
    <property type="entry name" value="WD40_PAC1"/>
</dbReference>
<dbReference type="InterPro" id="IPR027417">
    <property type="entry name" value="P-loop_NTPase"/>
</dbReference>
<feature type="repeat" description="WD" evidence="4">
    <location>
        <begin position="1104"/>
        <end position="1145"/>
    </location>
</feature>
<keyword evidence="7" id="KW-1185">Reference proteome</keyword>
<keyword evidence="5" id="KW-0472">Membrane</keyword>
<dbReference type="PROSITE" id="PS50294">
    <property type="entry name" value="WD_REPEATS_REGION"/>
    <property type="match status" value="10"/>
</dbReference>